<name>A0A1Z5SAN3_SORBI</name>
<keyword evidence="8" id="KW-1185">Reference proteome</keyword>
<feature type="domain" description="NAC" evidence="6">
    <location>
        <begin position="22"/>
        <end position="169"/>
    </location>
</feature>
<dbReference type="STRING" id="4558.A0A1Z5SAN3"/>
<accession>A0A1Z5SAN3</accession>
<organism evidence="7 8">
    <name type="scientific">Sorghum bicolor</name>
    <name type="common">Sorghum</name>
    <name type="synonym">Sorghum vulgare</name>
    <dbReference type="NCBI Taxonomy" id="4558"/>
    <lineage>
        <taxon>Eukaryota</taxon>
        <taxon>Viridiplantae</taxon>
        <taxon>Streptophyta</taxon>
        <taxon>Embryophyta</taxon>
        <taxon>Tracheophyta</taxon>
        <taxon>Spermatophyta</taxon>
        <taxon>Magnoliopsida</taxon>
        <taxon>Liliopsida</taxon>
        <taxon>Poales</taxon>
        <taxon>Poaceae</taxon>
        <taxon>PACMAD clade</taxon>
        <taxon>Panicoideae</taxon>
        <taxon>Andropogonodae</taxon>
        <taxon>Andropogoneae</taxon>
        <taxon>Sorghinae</taxon>
        <taxon>Sorghum</taxon>
    </lineage>
</organism>
<evidence type="ECO:0000256" key="5">
    <source>
        <dbReference type="SAM" id="MobiDB-lite"/>
    </source>
</evidence>
<dbReference type="InParanoid" id="A0A1Z5SAN3"/>
<dbReference type="SUPFAM" id="SSF101941">
    <property type="entry name" value="NAC domain"/>
    <property type="match status" value="1"/>
</dbReference>
<keyword evidence="3" id="KW-0804">Transcription</keyword>
<dbReference type="OrthoDB" id="2021147at2759"/>
<keyword evidence="1" id="KW-0805">Transcription regulation</keyword>
<dbReference type="ExpressionAtlas" id="A0A1Z5SAN3">
    <property type="expression patterns" value="baseline and differential"/>
</dbReference>
<evidence type="ECO:0000259" key="6">
    <source>
        <dbReference type="PROSITE" id="PS51005"/>
    </source>
</evidence>
<dbReference type="FunCoup" id="A0A1Z5SAN3">
    <property type="interactions" value="3"/>
</dbReference>
<dbReference type="KEGG" id="sbi:8085287"/>
<keyword evidence="4" id="KW-0539">Nucleus</keyword>
<evidence type="ECO:0000256" key="3">
    <source>
        <dbReference type="ARBA" id="ARBA00023163"/>
    </source>
</evidence>
<dbReference type="GO" id="GO:0006355">
    <property type="term" value="P:regulation of DNA-templated transcription"/>
    <property type="evidence" value="ECO:0007669"/>
    <property type="project" value="InterPro"/>
</dbReference>
<evidence type="ECO:0000256" key="4">
    <source>
        <dbReference type="ARBA" id="ARBA00023242"/>
    </source>
</evidence>
<evidence type="ECO:0000313" key="8">
    <source>
        <dbReference type="Proteomes" id="UP000000768"/>
    </source>
</evidence>
<dbReference type="EMBL" id="CM000760">
    <property type="protein sequence ID" value="OQU92984.1"/>
    <property type="molecule type" value="Genomic_DNA"/>
</dbReference>
<evidence type="ECO:0000256" key="1">
    <source>
        <dbReference type="ARBA" id="ARBA00023015"/>
    </source>
</evidence>
<dbReference type="AlphaFoldDB" id="A0A1Z5SAN3"/>
<keyword evidence="2" id="KW-0238">DNA-binding</keyword>
<dbReference type="Pfam" id="PF02365">
    <property type="entry name" value="NAM"/>
    <property type="match status" value="1"/>
</dbReference>
<sequence>MFFAGSAPDPTVLMHCESWPGLPRGVEFNPSDSDILWHLAAEVGNGRTERHPFIHEFIKFVDGDGGFYCRHPQDIPGVRQDGRASYFFHRSFEPCNNENDASNCWKKIGSPRSIILGGTLQGCKEVFALYADMTSDKSSQETDWRLHQYHLQNTVKAESEIVVSKIFLASRNNLCELAEEGRIESEQYVSTHKDSSVECAKGFNFEICTEIDELDHIPLKERYRILLADKSSGLGTVSTGKSIMCVETSRSSPKRNHEGTTHKEDICSMLQEISSAPPIIESNPMDDNSNMTLLGEDLPVEGSENQIDGTATCMSENSELVARKQGAHLADVKLEPALEGYKIGPSESPQANSTHAKGSVPSLGVKDELTDCELPEKVSFSSRQRRKRKTSCSTEKMLEEDADTVKEGVAYRSRRRRKKTATDSIEKALDEDAPGLLQILLNRGIGVEEIKLYGAEEDNEMIEDSTESNFEDLENVIANIFPKKGKGYLLSVSRYERGEKAIYCLSCLISLIEQSRYLQFRDCPVEWGWCRDLQSFIFVFTSHNRIVLERPEYGYATYFFEVVQSTPIEWQIRRLVVAMKLSGCGRTALIENRPLMVGEDLTEGEAHVLEEYGWVRNTGLGTMVNYRDRVVHDRWTEKCVADWRAKIGKLLMVGYAEGQSVTTHGPKKIVDLLEATGDAELEIKLEDPY</sequence>
<reference evidence="8" key="2">
    <citation type="journal article" date="2018" name="Plant J.">
        <title>The Sorghum bicolor reference genome: improved assembly, gene annotations, a transcriptome atlas, and signatures of genome organization.</title>
        <authorList>
            <person name="McCormick R.F."/>
            <person name="Truong S.K."/>
            <person name="Sreedasyam A."/>
            <person name="Jenkins J."/>
            <person name="Shu S."/>
            <person name="Sims D."/>
            <person name="Kennedy M."/>
            <person name="Amirebrahimi M."/>
            <person name="Weers B.D."/>
            <person name="McKinley B."/>
            <person name="Mattison A."/>
            <person name="Morishige D.T."/>
            <person name="Grimwood J."/>
            <person name="Schmutz J."/>
            <person name="Mullet J.E."/>
        </authorList>
    </citation>
    <scope>NUCLEOTIDE SEQUENCE [LARGE SCALE GENOMIC DNA]</scope>
    <source>
        <strain evidence="8">cv. BTx623</strain>
    </source>
</reference>
<dbReference type="PROSITE" id="PS51005">
    <property type="entry name" value="NAC"/>
    <property type="match status" value="1"/>
</dbReference>
<dbReference type="GO" id="GO:0003677">
    <property type="term" value="F:DNA binding"/>
    <property type="evidence" value="ECO:0007669"/>
    <property type="project" value="UniProtKB-KW"/>
</dbReference>
<dbReference type="InterPro" id="IPR036093">
    <property type="entry name" value="NAC_dom_sf"/>
</dbReference>
<feature type="region of interest" description="Disordered" evidence="5">
    <location>
        <begin position="341"/>
        <end position="363"/>
    </location>
</feature>
<proteinExistence type="predicted"/>
<dbReference type="PANTHER" id="PTHR47871">
    <property type="entry name" value="NAC DOMAIN-CONTAINING PROTEIN 8"/>
    <property type="match status" value="1"/>
</dbReference>
<gene>
    <name evidence="7" type="ORF">SORBI_3001G453000</name>
</gene>
<dbReference type="InterPro" id="IPR003441">
    <property type="entry name" value="NAC-dom"/>
</dbReference>
<protein>
    <recommendedName>
        <fullName evidence="6">NAC domain-containing protein</fullName>
    </recommendedName>
</protein>
<dbReference type="Gramene" id="OQU92984">
    <property type="protein sequence ID" value="OQU92984"/>
    <property type="gene ID" value="SORBI_3001G453000"/>
</dbReference>
<dbReference type="Proteomes" id="UP000000768">
    <property type="component" value="Chromosome 1"/>
</dbReference>
<reference evidence="7 8" key="1">
    <citation type="journal article" date="2009" name="Nature">
        <title>The Sorghum bicolor genome and the diversification of grasses.</title>
        <authorList>
            <person name="Paterson A.H."/>
            <person name="Bowers J.E."/>
            <person name="Bruggmann R."/>
            <person name="Dubchak I."/>
            <person name="Grimwood J."/>
            <person name="Gundlach H."/>
            <person name="Haberer G."/>
            <person name="Hellsten U."/>
            <person name="Mitros T."/>
            <person name="Poliakov A."/>
            <person name="Schmutz J."/>
            <person name="Spannagl M."/>
            <person name="Tang H."/>
            <person name="Wang X."/>
            <person name="Wicker T."/>
            <person name="Bharti A.K."/>
            <person name="Chapman J."/>
            <person name="Feltus F.A."/>
            <person name="Gowik U."/>
            <person name="Grigoriev I.V."/>
            <person name="Lyons E."/>
            <person name="Maher C.A."/>
            <person name="Martis M."/>
            <person name="Narechania A."/>
            <person name="Otillar R.P."/>
            <person name="Penning B.W."/>
            <person name="Salamov A.A."/>
            <person name="Wang Y."/>
            <person name="Zhang L."/>
            <person name="Carpita N.C."/>
            <person name="Freeling M."/>
            <person name="Gingle A.R."/>
            <person name="Hash C.T."/>
            <person name="Keller B."/>
            <person name="Klein P."/>
            <person name="Kresovich S."/>
            <person name="McCann M.C."/>
            <person name="Ming R."/>
            <person name="Peterson D.G."/>
            <person name="Mehboob-ur-Rahman"/>
            <person name="Ware D."/>
            <person name="Westhoff P."/>
            <person name="Mayer K.F."/>
            <person name="Messing J."/>
            <person name="Rokhsar D.S."/>
        </authorList>
    </citation>
    <scope>NUCLEOTIDE SEQUENCE [LARGE SCALE GENOMIC DNA]</scope>
    <source>
        <strain evidence="8">cv. BTx623</strain>
    </source>
</reference>
<evidence type="ECO:0000256" key="2">
    <source>
        <dbReference type="ARBA" id="ARBA00023125"/>
    </source>
</evidence>
<dbReference type="Gene3D" id="2.170.150.80">
    <property type="entry name" value="NAC domain"/>
    <property type="match status" value="1"/>
</dbReference>
<dbReference type="PANTHER" id="PTHR47871:SF2">
    <property type="entry name" value="OS03G0221300 PROTEIN"/>
    <property type="match status" value="1"/>
</dbReference>
<feature type="compositionally biased region" description="Polar residues" evidence="5">
    <location>
        <begin position="347"/>
        <end position="356"/>
    </location>
</feature>
<dbReference type="eggNOG" id="ENOG502QV4G">
    <property type="taxonomic scope" value="Eukaryota"/>
</dbReference>
<evidence type="ECO:0000313" key="7">
    <source>
        <dbReference type="EMBL" id="OQU92984.1"/>
    </source>
</evidence>